<dbReference type="GO" id="GO:0005634">
    <property type="term" value="C:nucleus"/>
    <property type="evidence" value="ECO:0007669"/>
    <property type="project" value="UniProtKB-SubCell"/>
</dbReference>
<proteinExistence type="predicted"/>
<dbReference type="EMBL" id="CP039346">
    <property type="protein sequence ID" value="QCD82581.1"/>
    <property type="molecule type" value="Genomic_DNA"/>
</dbReference>
<dbReference type="SUPFAM" id="SSF101936">
    <property type="entry name" value="DNA-binding pseudobarrel domain"/>
    <property type="match status" value="2"/>
</dbReference>
<keyword evidence="8" id="KW-1185">Reference proteome</keyword>
<dbReference type="Proteomes" id="UP000501690">
    <property type="component" value="Linkage Group LG2"/>
</dbReference>
<comment type="subcellular location">
    <subcellularLocation>
        <location evidence="1">Nucleus</location>
    </subcellularLocation>
</comment>
<dbReference type="InterPro" id="IPR015300">
    <property type="entry name" value="DNA-bd_pseudobarrel_sf"/>
</dbReference>
<protein>
    <recommendedName>
        <fullName evidence="6">TF-B3 domain-containing protein</fullName>
    </recommendedName>
</protein>
<dbReference type="AlphaFoldDB" id="A0A4D6L251"/>
<sequence>MAASASNQPSNFLWTFTTLHIENRNFGYVDRHFVVAYADELSDKWMLVDSNRQLHKLRYNQDPRSPRLTKGWTKLRTAFNIQGKRNCSNLSMECYLHLATTENDNYIHYVKLTNEQTTGDHLDLNGDITGLIRNKNIQNLILVGEKTVVTCKILNLETSYATRILDGWKEFCTDHELKEGDRVLFEMEMA</sequence>
<dbReference type="PROSITE" id="PS50863">
    <property type="entry name" value="B3"/>
    <property type="match status" value="1"/>
</dbReference>
<dbReference type="GO" id="GO:0003677">
    <property type="term" value="F:DNA binding"/>
    <property type="evidence" value="ECO:0007669"/>
    <property type="project" value="UniProtKB-KW"/>
</dbReference>
<dbReference type="Gene3D" id="2.40.330.10">
    <property type="entry name" value="DNA-binding pseudobarrel domain"/>
    <property type="match status" value="1"/>
</dbReference>
<evidence type="ECO:0000256" key="5">
    <source>
        <dbReference type="ARBA" id="ARBA00023242"/>
    </source>
</evidence>
<keyword evidence="5" id="KW-0539">Nucleus</keyword>
<organism evidence="7 8">
    <name type="scientific">Vigna unguiculata</name>
    <name type="common">Cowpea</name>
    <dbReference type="NCBI Taxonomy" id="3917"/>
    <lineage>
        <taxon>Eukaryota</taxon>
        <taxon>Viridiplantae</taxon>
        <taxon>Streptophyta</taxon>
        <taxon>Embryophyta</taxon>
        <taxon>Tracheophyta</taxon>
        <taxon>Spermatophyta</taxon>
        <taxon>Magnoliopsida</taxon>
        <taxon>eudicotyledons</taxon>
        <taxon>Gunneridae</taxon>
        <taxon>Pentapetalae</taxon>
        <taxon>rosids</taxon>
        <taxon>fabids</taxon>
        <taxon>Fabales</taxon>
        <taxon>Fabaceae</taxon>
        <taxon>Papilionoideae</taxon>
        <taxon>50 kb inversion clade</taxon>
        <taxon>NPAAA clade</taxon>
        <taxon>indigoferoid/millettioid clade</taxon>
        <taxon>Phaseoleae</taxon>
        <taxon>Vigna</taxon>
    </lineage>
</organism>
<evidence type="ECO:0000259" key="6">
    <source>
        <dbReference type="PROSITE" id="PS50863"/>
    </source>
</evidence>
<dbReference type="InterPro" id="IPR003340">
    <property type="entry name" value="B3_DNA-bd"/>
</dbReference>
<keyword evidence="3" id="KW-0238">DNA-binding</keyword>
<gene>
    <name evidence="7" type="ORF">DEO72_LG2g2921</name>
</gene>
<evidence type="ECO:0000313" key="7">
    <source>
        <dbReference type="EMBL" id="QCD82581.1"/>
    </source>
</evidence>
<evidence type="ECO:0000256" key="1">
    <source>
        <dbReference type="ARBA" id="ARBA00004123"/>
    </source>
</evidence>
<evidence type="ECO:0000313" key="8">
    <source>
        <dbReference type="Proteomes" id="UP000501690"/>
    </source>
</evidence>
<reference evidence="7 8" key="1">
    <citation type="submission" date="2019-04" db="EMBL/GenBank/DDBJ databases">
        <title>An improved genome assembly and genetic linkage map for asparagus bean, Vigna unguiculata ssp. sesquipedialis.</title>
        <authorList>
            <person name="Xia Q."/>
            <person name="Zhang R."/>
            <person name="Dong Y."/>
        </authorList>
    </citation>
    <scope>NUCLEOTIDE SEQUENCE [LARGE SCALE GENOMIC DNA]</scope>
    <source>
        <tissue evidence="7">Leaf</tissue>
    </source>
</reference>
<name>A0A4D6L251_VIGUN</name>
<evidence type="ECO:0000256" key="3">
    <source>
        <dbReference type="ARBA" id="ARBA00023125"/>
    </source>
</evidence>
<accession>A0A4D6L251</accession>
<evidence type="ECO:0000256" key="2">
    <source>
        <dbReference type="ARBA" id="ARBA00023015"/>
    </source>
</evidence>
<keyword evidence="2" id="KW-0805">Transcription regulation</keyword>
<keyword evidence="4" id="KW-0804">Transcription</keyword>
<evidence type="ECO:0000256" key="4">
    <source>
        <dbReference type="ARBA" id="ARBA00023163"/>
    </source>
</evidence>
<feature type="domain" description="TF-B3" evidence="6">
    <location>
        <begin position="164"/>
        <end position="190"/>
    </location>
</feature>